<dbReference type="InterPro" id="IPR009400">
    <property type="entry name" value="TFIIH_TTDA/Tfb5"/>
</dbReference>
<dbReference type="PANTHER" id="PTHR28580">
    <property type="entry name" value="GENERAL TRANSCRIPTION FACTOR IIH SUBUNIT 5"/>
    <property type="match status" value="1"/>
</dbReference>
<sequence length="236" mass="26390">MLEKMNGCLKDYHFPVLASILTRSPDLESLSMTCNENRYQPDCSRKLKNKTTQFCKQREGFGNLIGHQLQETEIEVKGKGHQVGVVENLLKIAKGSKKMIIISSKANLKSLSKTADYSSSKPSILSVFSPKTAVPNAICSLHRRDHHSSVDKSSDEANVGLLRDNEKAKILLLFCYNSIAIGSDDSSSDFRFLQMVNATKGLFISCSHMFIQPHVSEMIRSAIADFREQNSYEKPL</sequence>
<evidence type="ECO:0000313" key="1">
    <source>
        <dbReference type="EMBL" id="TKS05539.1"/>
    </source>
</evidence>
<dbReference type="STRING" id="43335.A0A4U5Q6V2"/>
<dbReference type="GO" id="GO:0000439">
    <property type="term" value="C:transcription factor TFIIH core complex"/>
    <property type="evidence" value="ECO:0007669"/>
    <property type="project" value="InterPro"/>
</dbReference>
<gene>
    <name evidence="1" type="ORF">D5086_0000136360</name>
</gene>
<dbReference type="AlphaFoldDB" id="A0A4U5Q6V2"/>
<protein>
    <submittedName>
        <fullName evidence="1">Uncharacterized protein</fullName>
    </submittedName>
</protein>
<organism evidence="1">
    <name type="scientific">Populus alba</name>
    <name type="common">White poplar</name>
    <dbReference type="NCBI Taxonomy" id="43335"/>
    <lineage>
        <taxon>Eukaryota</taxon>
        <taxon>Viridiplantae</taxon>
        <taxon>Streptophyta</taxon>
        <taxon>Embryophyta</taxon>
        <taxon>Tracheophyta</taxon>
        <taxon>Spermatophyta</taxon>
        <taxon>Magnoliopsida</taxon>
        <taxon>eudicotyledons</taxon>
        <taxon>Gunneridae</taxon>
        <taxon>Pentapetalae</taxon>
        <taxon>rosids</taxon>
        <taxon>fabids</taxon>
        <taxon>Malpighiales</taxon>
        <taxon>Salicaceae</taxon>
        <taxon>Saliceae</taxon>
        <taxon>Populus</taxon>
    </lineage>
</organism>
<dbReference type="GO" id="GO:0006294">
    <property type="term" value="P:nucleotide-excision repair, preincision complex assembly"/>
    <property type="evidence" value="ECO:0007669"/>
    <property type="project" value="TreeGrafter"/>
</dbReference>
<reference evidence="1" key="1">
    <citation type="submission" date="2018-10" db="EMBL/GenBank/DDBJ databases">
        <title>Population genomic analysis revealed the cold adaptation of white poplar.</title>
        <authorList>
            <person name="Liu Y.-J."/>
        </authorList>
    </citation>
    <scope>NUCLEOTIDE SEQUENCE [LARGE SCALE GENOMIC DNA]</scope>
    <source>
        <strain evidence="1">PAL-ZL1</strain>
    </source>
</reference>
<dbReference type="GO" id="GO:0005675">
    <property type="term" value="C:transcription factor TFIIH holo complex"/>
    <property type="evidence" value="ECO:0007669"/>
    <property type="project" value="TreeGrafter"/>
</dbReference>
<dbReference type="SMART" id="SM01395">
    <property type="entry name" value="Tbf5"/>
    <property type="match status" value="1"/>
</dbReference>
<dbReference type="PANTHER" id="PTHR28580:SF1">
    <property type="entry name" value="GENERAL TRANSCRIPTION FACTOR IIH SUBUNIT 5"/>
    <property type="match status" value="1"/>
</dbReference>
<dbReference type="EMBL" id="RCHU01000435">
    <property type="protein sequence ID" value="TKS05539.1"/>
    <property type="molecule type" value="Genomic_DNA"/>
</dbReference>
<name>A0A4U5Q6V2_POPAL</name>
<accession>A0A4U5Q6V2</accession>
<comment type="caution">
    <text evidence="1">The sequence shown here is derived from an EMBL/GenBank/DDBJ whole genome shotgun (WGS) entry which is preliminary data.</text>
</comment>
<proteinExistence type="predicted"/>
<dbReference type="GO" id="GO:0006367">
    <property type="term" value="P:transcription initiation at RNA polymerase II promoter"/>
    <property type="evidence" value="ECO:0007669"/>
    <property type="project" value="InterPro"/>
</dbReference>